<sequence length="379" mass="40443">MSQLTIPSPLPPTMKALVCEAISQPLTLKDVPTPDPVPGSVVVKVIAALVDQNLPRILSGVAGFTFPTPMTPGGRAIGRVAAIGIDTSSLEPGQLVMLEPMIHARDNPNVKILWAASDSMDPRGHKLMRDNWAMAAFAEYVRAPLENCWPLNEARFCGQPEDGGMGLEPYDLLHLPTQLTVYGGLHGIGLQPGERVIVAPATGIFSGAAVAVASAMGAHVIAASRNIEILKKLQAMFPRVSIVRVTGNLEEDTVAMKKFGPVDAVIDVSPPIPVDPKHTRSAIMALENYGRVSLMGGIFGELPATGAQMLWKSLTIRGQYMYERADIPGFLRLAESGLLKLGKEGGVEIVGKYPLEEIDKAFETAKAKSKAGQLCMVTP</sequence>
<dbReference type="Pfam" id="PF08240">
    <property type="entry name" value="ADH_N"/>
    <property type="match status" value="1"/>
</dbReference>
<feature type="domain" description="Alcohol dehydrogenase-like N-terminal" evidence="2">
    <location>
        <begin position="38"/>
        <end position="152"/>
    </location>
</feature>
<reference evidence="3" key="1">
    <citation type="submission" date="2022-07" db="EMBL/GenBank/DDBJ databases">
        <title>Fungi with potential for degradation of polypropylene.</title>
        <authorList>
            <person name="Gostincar C."/>
        </authorList>
    </citation>
    <scope>NUCLEOTIDE SEQUENCE</scope>
    <source>
        <strain evidence="3">EXF-13308</strain>
    </source>
</reference>
<evidence type="ECO:0000313" key="4">
    <source>
        <dbReference type="Proteomes" id="UP001174694"/>
    </source>
</evidence>
<organism evidence="3 4">
    <name type="scientific">Pleurostoma richardsiae</name>
    <dbReference type="NCBI Taxonomy" id="41990"/>
    <lineage>
        <taxon>Eukaryota</taxon>
        <taxon>Fungi</taxon>
        <taxon>Dikarya</taxon>
        <taxon>Ascomycota</taxon>
        <taxon>Pezizomycotina</taxon>
        <taxon>Sordariomycetes</taxon>
        <taxon>Sordariomycetidae</taxon>
        <taxon>Calosphaeriales</taxon>
        <taxon>Pleurostomataceae</taxon>
        <taxon>Pleurostoma</taxon>
    </lineage>
</organism>
<dbReference type="SUPFAM" id="SSF50129">
    <property type="entry name" value="GroES-like"/>
    <property type="match status" value="1"/>
</dbReference>
<keyword evidence="4" id="KW-1185">Reference proteome</keyword>
<feature type="domain" description="Alcohol dehydrogenase-like C-terminal" evidence="1">
    <location>
        <begin position="208"/>
        <end position="335"/>
    </location>
</feature>
<name>A0AA38RR63_9PEZI</name>
<proteinExistence type="predicted"/>
<dbReference type="PANTHER" id="PTHR43677:SF4">
    <property type="entry name" value="QUINONE OXIDOREDUCTASE-LIKE PROTEIN 2"/>
    <property type="match status" value="1"/>
</dbReference>
<gene>
    <name evidence="3" type="ORF">NKR23_g9143</name>
</gene>
<dbReference type="Pfam" id="PF00107">
    <property type="entry name" value="ADH_zinc_N"/>
    <property type="match status" value="1"/>
</dbReference>
<dbReference type="AlphaFoldDB" id="A0AA38RR63"/>
<dbReference type="GO" id="GO:0005739">
    <property type="term" value="C:mitochondrion"/>
    <property type="evidence" value="ECO:0007669"/>
    <property type="project" value="TreeGrafter"/>
</dbReference>
<comment type="caution">
    <text evidence="3">The sequence shown here is derived from an EMBL/GenBank/DDBJ whole genome shotgun (WGS) entry which is preliminary data.</text>
</comment>
<dbReference type="SUPFAM" id="SSF51735">
    <property type="entry name" value="NAD(P)-binding Rossmann-fold domains"/>
    <property type="match status" value="1"/>
</dbReference>
<evidence type="ECO:0000259" key="1">
    <source>
        <dbReference type="Pfam" id="PF00107"/>
    </source>
</evidence>
<dbReference type="InterPro" id="IPR036291">
    <property type="entry name" value="NAD(P)-bd_dom_sf"/>
</dbReference>
<dbReference type="Gene3D" id="3.90.180.10">
    <property type="entry name" value="Medium-chain alcohol dehydrogenases, catalytic domain"/>
    <property type="match status" value="1"/>
</dbReference>
<dbReference type="GO" id="GO:0016491">
    <property type="term" value="F:oxidoreductase activity"/>
    <property type="evidence" value="ECO:0007669"/>
    <property type="project" value="TreeGrafter"/>
</dbReference>
<protein>
    <submittedName>
        <fullName evidence="3">GroES-like protein</fullName>
    </submittedName>
</protein>
<dbReference type="Proteomes" id="UP001174694">
    <property type="component" value="Unassembled WGS sequence"/>
</dbReference>
<dbReference type="EMBL" id="JANBVO010000034">
    <property type="protein sequence ID" value="KAJ9137437.1"/>
    <property type="molecule type" value="Genomic_DNA"/>
</dbReference>
<evidence type="ECO:0000313" key="3">
    <source>
        <dbReference type="EMBL" id="KAJ9137437.1"/>
    </source>
</evidence>
<evidence type="ECO:0000259" key="2">
    <source>
        <dbReference type="Pfam" id="PF08240"/>
    </source>
</evidence>
<dbReference type="PANTHER" id="PTHR43677">
    <property type="entry name" value="SHORT-CHAIN DEHYDROGENASE/REDUCTASE"/>
    <property type="match status" value="1"/>
</dbReference>
<dbReference type="InterPro" id="IPR051397">
    <property type="entry name" value="Zn-ADH-like_protein"/>
</dbReference>
<accession>A0AA38RR63</accession>
<dbReference type="InterPro" id="IPR013149">
    <property type="entry name" value="ADH-like_C"/>
</dbReference>
<dbReference type="InterPro" id="IPR013154">
    <property type="entry name" value="ADH-like_N"/>
</dbReference>
<dbReference type="InterPro" id="IPR011032">
    <property type="entry name" value="GroES-like_sf"/>
</dbReference>
<dbReference type="Gene3D" id="3.40.50.720">
    <property type="entry name" value="NAD(P)-binding Rossmann-like Domain"/>
    <property type="match status" value="1"/>
</dbReference>